<dbReference type="Pfam" id="PF07155">
    <property type="entry name" value="ECF-ribofla_trS"/>
    <property type="match status" value="1"/>
</dbReference>
<evidence type="ECO:0000256" key="2">
    <source>
        <dbReference type="ARBA" id="ARBA00022989"/>
    </source>
</evidence>
<keyword evidence="3" id="KW-0472">Membrane</keyword>
<dbReference type="GO" id="GO:0016020">
    <property type="term" value="C:membrane"/>
    <property type="evidence" value="ECO:0007669"/>
    <property type="project" value="InterPro"/>
</dbReference>
<reference evidence="5" key="1">
    <citation type="submission" date="2016-07" db="EMBL/GenBank/DDBJ databases">
        <authorList>
            <person name="Florea S."/>
            <person name="Webb J.S."/>
            <person name="Jaromczyk J."/>
            <person name="Schardl C.L."/>
        </authorList>
    </citation>
    <scope>NUCLEOTIDE SEQUENCE [LARGE SCALE GENOMIC DNA]</scope>
    <source>
        <strain evidence="5">Z6</strain>
    </source>
</reference>
<dbReference type="PANTHER" id="PTHR37815">
    <property type="entry name" value="UPF0397 PROTEIN BC_2624-RELATED"/>
    <property type="match status" value="1"/>
</dbReference>
<comment type="caution">
    <text evidence="4">The sequence shown here is derived from an EMBL/GenBank/DDBJ whole genome shotgun (WGS) entry which is preliminary data.</text>
</comment>
<keyword evidence="1 3" id="KW-0812">Transmembrane</keyword>
<gene>
    <name evidence="4" type="ORF">U472_10775</name>
</gene>
<keyword evidence="2 3" id="KW-1133">Transmembrane helix</keyword>
<dbReference type="Proteomes" id="UP000093514">
    <property type="component" value="Unassembled WGS sequence"/>
</dbReference>
<evidence type="ECO:0000256" key="3">
    <source>
        <dbReference type="SAM" id="Phobius"/>
    </source>
</evidence>
<evidence type="ECO:0000313" key="4">
    <source>
        <dbReference type="EMBL" id="OCL26473.1"/>
    </source>
</evidence>
<keyword evidence="5" id="KW-1185">Reference proteome</keyword>
<feature type="transmembrane region" description="Helical" evidence="3">
    <location>
        <begin position="43"/>
        <end position="67"/>
    </location>
</feature>
<protein>
    <submittedName>
        <fullName evidence="4">ECF transporter S component</fullName>
    </submittedName>
</protein>
<evidence type="ECO:0000256" key="1">
    <source>
        <dbReference type="ARBA" id="ARBA00022692"/>
    </source>
</evidence>
<dbReference type="AlphaFoldDB" id="A0A1C0A885"/>
<organism evidence="4 5">
    <name type="scientific">Orenia metallireducens</name>
    <dbReference type="NCBI Taxonomy" id="1413210"/>
    <lineage>
        <taxon>Bacteria</taxon>
        <taxon>Bacillati</taxon>
        <taxon>Bacillota</taxon>
        <taxon>Clostridia</taxon>
        <taxon>Halanaerobiales</taxon>
        <taxon>Halobacteroidaceae</taxon>
        <taxon>Orenia</taxon>
    </lineage>
</organism>
<feature type="transmembrane region" description="Helical" evidence="3">
    <location>
        <begin position="145"/>
        <end position="163"/>
    </location>
</feature>
<name>A0A1C0A885_9FIRM</name>
<feature type="transmembrane region" description="Helical" evidence="3">
    <location>
        <begin position="106"/>
        <end position="125"/>
    </location>
</feature>
<dbReference type="PANTHER" id="PTHR37815:SF3">
    <property type="entry name" value="UPF0397 PROTEIN SPR0429"/>
    <property type="match status" value="1"/>
</dbReference>
<accession>A0A1C0A885</accession>
<proteinExistence type="predicted"/>
<sequence>MGMNSTKHLALGGLLIALVAVATMSIKVPMPATGGYIHPGDSIIYLVAILFGGKYALLAGGIGSALADMLSGYGQWAVPTLIIKGIEGYIIAKIASRKLTDIKLRVRDIIAVLVGALWMVGGYYLAEAIMVKSFIVPVANISWNLTQALGGAVIAIPLIFALLKTNIVELSKGK</sequence>
<dbReference type="Gene3D" id="1.10.1760.20">
    <property type="match status" value="1"/>
</dbReference>
<reference evidence="4 5" key="2">
    <citation type="submission" date="2016-08" db="EMBL/GenBank/DDBJ databases">
        <title>Orenia metallireducens sp. nov. strain Z6, a Novel Metal-reducing Firmicute from the Deep Subsurface.</title>
        <authorList>
            <person name="Maxim B.I."/>
            <person name="Kenneth K."/>
            <person name="Flynn T.M."/>
            <person name="Oloughlin E.J."/>
            <person name="Locke R.A."/>
            <person name="Weber J.R."/>
            <person name="Egan S.M."/>
            <person name="Mackie R.I."/>
            <person name="Cann I.K."/>
        </authorList>
    </citation>
    <scope>NUCLEOTIDE SEQUENCE [LARGE SCALE GENOMIC DNA]</scope>
    <source>
        <strain evidence="4 5">Z6</strain>
    </source>
</reference>
<evidence type="ECO:0000313" key="5">
    <source>
        <dbReference type="Proteomes" id="UP000093514"/>
    </source>
</evidence>
<dbReference type="EMBL" id="LWDV01000009">
    <property type="protein sequence ID" value="OCL26473.1"/>
    <property type="molecule type" value="Genomic_DNA"/>
</dbReference>
<dbReference type="InterPro" id="IPR009825">
    <property type="entry name" value="ECF_substrate-spec-like"/>
</dbReference>